<evidence type="ECO:0000256" key="4">
    <source>
        <dbReference type="ARBA" id="ARBA00022729"/>
    </source>
</evidence>
<evidence type="ECO:0000256" key="5">
    <source>
        <dbReference type="ARBA" id="ARBA00023002"/>
    </source>
</evidence>
<dbReference type="InterPro" id="IPR036909">
    <property type="entry name" value="Cyt_c-like_dom_sf"/>
</dbReference>
<evidence type="ECO:0000256" key="8">
    <source>
        <dbReference type="SAM" id="SignalP"/>
    </source>
</evidence>
<dbReference type="Proteomes" id="UP001606305">
    <property type="component" value="Unassembled WGS sequence"/>
</dbReference>
<feature type="chain" id="PRO_5045459418" evidence="8">
    <location>
        <begin position="23"/>
        <end position="374"/>
    </location>
</feature>
<name>A0ABW7G9V3_9BURK</name>
<keyword evidence="10" id="KW-0575">Peroxidase</keyword>
<dbReference type="RefSeq" id="WP_394489908.1">
    <property type="nucleotide sequence ID" value="NZ_JBIGIA010000014.1"/>
</dbReference>
<evidence type="ECO:0000256" key="6">
    <source>
        <dbReference type="ARBA" id="ARBA00023004"/>
    </source>
</evidence>
<comment type="subcellular location">
    <subcellularLocation>
        <location evidence="1">Cell envelope</location>
    </subcellularLocation>
</comment>
<feature type="signal peptide" evidence="8">
    <location>
        <begin position="1"/>
        <end position="22"/>
    </location>
</feature>
<dbReference type="InterPro" id="IPR004852">
    <property type="entry name" value="Di-haem_cyt_c_peroxidsae"/>
</dbReference>
<keyword evidence="2 7" id="KW-0349">Heme</keyword>
<sequence>MQLLRWMAAALCAAAMTGTVGADTTDDCRRLLASAGSTGSAGSDADAQRRCAVAVYRGPTAGWPSPHVDAGVTWQELAPRTPLPAQPPTWVALGEQLFFDRRLSRDRDISCASCHQPHLGFADARKVALGHGGAAGTRQTPHLYGVAFVPQLMWDGRAADLETQALMPIANPIEMAMDLPALQQRLSTETDYPARFDAAFGPGGVTLRRLGEALAAFERRIEAPRTRFDEFIEGRRDALTPQELHGLHLFRTQARCMNCHSGPQLTQHEFHQIGMSFIGRRQEDRGRQAVTTRPQDLGAMRTPSLRGVRRTAPYFHQGITPNLHGVLELYNTGMPQPPKGHAKAAEIPPPSPLIRPLKLTLQDMQDLEAFLNTL</sequence>
<evidence type="ECO:0000256" key="3">
    <source>
        <dbReference type="ARBA" id="ARBA00022723"/>
    </source>
</evidence>
<gene>
    <name evidence="10" type="ORF">ACG00X_17735</name>
</gene>
<dbReference type="PROSITE" id="PS51007">
    <property type="entry name" value="CYTC"/>
    <property type="match status" value="2"/>
</dbReference>
<evidence type="ECO:0000256" key="1">
    <source>
        <dbReference type="ARBA" id="ARBA00004196"/>
    </source>
</evidence>
<proteinExistence type="predicted"/>
<dbReference type="GO" id="GO:0004601">
    <property type="term" value="F:peroxidase activity"/>
    <property type="evidence" value="ECO:0007669"/>
    <property type="project" value="UniProtKB-KW"/>
</dbReference>
<comment type="caution">
    <text evidence="10">The sequence shown here is derived from an EMBL/GenBank/DDBJ whole genome shotgun (WGS) entry which is preliminary data.</text>
</comment>
<keyword evidence="4 8" id="KW-0732">Signal</keyword>
<protein>
    <submittedName>
        <fullName evidence="10">Cytochrome-c peroxidase</fullName>
    </submittedName>
</protein>
<evidence type="ECO:0000313" key="10">
    <source>
        <dbReference type="EMBL" id="MFG6458686.1"/>
    </source>
</evidence>
<dbReference type="SUPFAM" id="SSF46626">
    <property type="entry name" value="Cytochrome c"/>
    <property type="match status" value="2"/>
</dbReference>
<dbReference type="PANTHER" id="PTHR30600">
    <property type="entry name" value="CYTOCHROME C PEROXIDASE-RELATED"/>
    <property type="match status" value="1"/>
</dbReference>
<dbReference type="Gene3D" id="1.10.760.10">
    <property type="entry name" value="Cytochrome c-like domain"/>
    <property type="match status" value="2"/>
</dbReference>
<dbReference type="PANTHER" id="PTHR30600:SF10">
    <property type="entry name" value="BLL6722 PROTEIN"/>
    <property type="match status" value="1"/>
</dbReference>
<accession>A0ABW7G9V3</accession>
<organism evidence="10 11">
    <name type="scientific">Pelomonas nitida</name>
    <dbReference type="NCBI Taxonomy" id="3299027"/>
    <lineage>
        <taxon>Bacteria</taxon>
        <taxon>Pseudomonadati</taxon>
        <taxon>Pseudomonadota</taxon>
        <taxon>Betaproteobacteria</taxon>
        <taxon>Burkholderiales</taxon>
        <taxon>Sphaerotilaceae</taxon>
        <taxon>Roseateles</taxon>
    </lineage>
</organism>
<feature type="domain" description="Cytochrome c" evidence="9">
    <location>
        <begin position="89"/>
        <end position="190"/>
    </location>
</feature>
<keyword evidence="11" id="KW-1185">Reference proteome</keyword>
<evidence type="ECO:0000259" key="9">
    <source>
        <dbReference type="PROSITE" id="PS51007"/>
    </source>
</evidence>
<dbReference type="EMBL" id="JBIGIA010000014">
    <property type="protein sequence ID" value="MFG6458686.1"/>
    <property type="molecule type" value="Genomic_DNA"/>
</dbReference>
<reference evidence="10 11" key="1">
    <citation type="submission" date="2024-09" db="EMBL/GenBank/DDBJ databases">
        <title>Novel species of the genus Pelomonas and Roseateles isolated from streams.</title>
        <authorList>
            <person name="Lu H."/>
        </authorList>
    </citation>
    <scope>NUCLEOTIDE SEQUENCE [LARGE SCALE GENOMIC DNA]</scope>
    <source>
        <strain evidence="10 11">BYS96W</strain>
    </source>
</reference>
<keyword evidence="5" id="KW-0560">Oxidoreductase</keyword>
<evidence type="ECO:0000256" key="2">
    <source>
        <dbReference type="ARBA" id="ARBA00022617"/>
    </source>
</evidence>
<keyword evidence="3 7" id="KW-0479">Metal-binding</keyword>
<dbReference type="InterPro" id="IPR051395">
    <property type="entry name" value="Cytochrome_c_Peroxidase/MauG"/>
</dbReference>
<evidence type="ECO:0000256" key="7">
    <source>
        <dbReference type="PROSITE-ProRule" id="PRU00433"/>
    </source>
</evidence>
<keyword evidence="6 7" id="KW-0408">Iron</keyword>
<feature type="domain" description="Cytochrome c" evidence="9">
    <location>
        <begin position="241"/>
        <end position="374"/>
    </location>
</feature>
<dbReference type="Pfam" id="PF03150">
    <property type="entry name" value="CCP_MauG"/>
    <property type="match status" value="1"/>
</dbReference>
<evidence type="ECO:0000313" key="11">
    <source>
        <dbReference type="Proteomes" id="UP001606305"/>
    </source>
</evidence>
<dbReference type="InterPro" id="IPR009056">
    <property type="entry name" value="Cyt_c-like_dom"/>
</dbReference>